<keyword evidence="9" id="KW-1185">Reference proteome</keyword>
<accession>A0A6P6S3C7</accession>
<dbReference type="OrthoDB" id="310160at2759"/>
<dbReference type="InterPro" id="IPR002067">
    <property type="entry name" value="MCP"/>
</dbReference>
<feature type="repeat" description="Solcar" evidence="6">
    <location>
        <begin position="256"/>
        <end position="359"/>
    </location>
</feature>
<feature type="region of interest" description="Disordered" evidence="8">
    <location>
        <begin position="1"/>
        <end position="38"/>
    </location>
</feature>
<organism evidence="9 10">
    <name type="scientific">Cyclospora cayetanensis</name>
    <dbReference type="NCBI Taxonomy" id="88456"/>
    <lineage>
        <taxon>Eukaryota</taxon>
        <taxon>Sar</taxon>
        <taxon>Alveolata</taxon>
        <taxon>Apicomplexa</taxon>
        <taxon>Conoidasida</taxon>
        <taxon>Coccidia</taxon>
        <taxon>Eucoccidiorida</taxon>
        <taxon>Eimeriorina</taxon>
        <taxon>Eimeriidae</taxon>
        <taxon>Cyclospora</taxon>
    </lineage>
</organism>
<dbReference type="GO" id="GO:0015187">
    <property type="term" value="F:glycine transmembrane transporter activity"/>
    <property type="evidence" value="ECO:0007669"/>
    <property type="project" value="TreeGrafter"/>
</dbReference>
<dbReference type="GeneID" id="34621290"/>
<comment type="subcellular location">
    <subcellularLocation>
        <location evidence="1">Membrane</location>
        <topology evidence="1">Multi-pass membrane protein</topology>
    </subcellularLocation>
</comment>
<dbReference type="PANTHER" id="PTHR46181:SF3">
    <property type="entry name" value="MITOCHONDRIAL GLYCINE TRANSPORTER"/>
    <property type="match status" value="1"/>
</dbReference>
<dbReference type="GO" id="GO:0016020">
    <property type="term" value="C:membrane"/>
    <property type="evidence" value="ECO:0007669"/>
    <property type="project" value="UniProtKB-SubCell"/>
</dbReference>
<dbReference type="PANTHER" id="PTHR46181">
    <property type="entry name" value="MITOCHONDRIAL GLYCINE TRANSPORTER"/>
    <property type="match status" value="1"/>
</dbReference>
<dbReference type="SUPFAM" id="SSF103506">
    <property type="entry name" value="Mitochondrial carrier"/>
    <property type="match status" value="1"/>
</dbReference>
<dbReference type="Proteomes" id="UP000515125">
    <property type="component" value="Unplaced"/>
</dbReference>
<keyword evidence="2 7" id="KW-0813">Transport</keyword>
<feature type="repeat" description="Solcar" evidence="6">
    <location>
        <begin position="46"/>
        <end position="132"/>
    </location>
</feature>
<name>A0A6P6S3C7_9EIME</name>
<keyword evidence="3 6" id="KW-0812">Transmembrane</keyword>
<evidence type="ECO:0000313" key="10">
    <source>
        <dbReference type="RefSeq" id="XP_026193785.1"/>
    </source>
</evidence>
<dbReference type="RefSeq" id="XP_026193785.1">
    <property type="nucleotide sequence ID" value="XM_026338000.1"/>
</dbReference>
<evidence type="ECO:0000256" key="7">
    <source>
        <dbReference type="RuleBase" id="RU000488"/>
    </source>
</evidence>
<dbReference type="GO" id="GO:1904983">
    <property type="term" value="P:glycine import into mitochondrion"/>
    <property type="evidence" value="ECO:0007669"/>
    <property type="project" value="TreeGrafter"/>
</dbReference>
<dbReference type="GO" id="GO:0005739">
    <property type="term" value="C:mitochondrion"/>
    <property type="evidence" value="ECO:0007669"/>
    <property type="project" value="TreeGrafter"/>
</dbReference>
<keyword evidence="5 6" id="KW-0472">Membrane</keyword>
<feature type="compositionally biased region" description="Polar residues" evidence="8">
    <location>
        <begin position="20"/>
        <end position="31"/>
    </location>
</feature>
<evidence type="ECO:0000256" key="6">
    <source>
        <dbReference type="PROSITE-ProRule" id="PRU00282"/>
    </source>
</evidence>
<evidence type="ECO:0000256" key="1">
    <source>
        <dbReference type="ARBA" id="ARBA00004141"/>
    </source>
</evidence>
<evidence type="ECO:0000256" key="8">
    <source>
        <dbReference type="SAM" id="MobiDB-lite"/>
    </source>
</evidence>
<protein>
    <submittedName>
        <fullName evidence="10">Mitochondrial glycine transporter</fullName>
    </submittedName>
</protein>
<keyword evidence="4" id="KW-0677">Repeat</keyword>
<comment type="similarity">
    <text evidence="7">Belongs to the mitochondrial carrier (TC 2.A.29) family.</text>
</comment>
<proteinExistence type="inferred from homology"/>
<evidence type="ECO:0000313" key="9">
    <source>
        <dbReference type="Proteomes" id="UP000515125"/>
    </source>
</evidence>
<dbReference type="InterPro" id="IPR018108">
    <property type="entry name" value="MCP_transmembrane"/>
</dbReference>
<dbReference type="InterPro" id="IPR023395">
    <property type="entry name" value="MCP_dom_sf"/>
</dbReference>
<feature type="repeat" description="Solcar" evidence="6">
    <location>
        <begin position="160"/>
        <end position="243"/>
    </location>
</feature>
<dbReference type="Gene3D" id="1.50.40.10">
    <property type="entry name" value="Mitochondrial carrier domain"/>
    <property type="match status" value="2"/>
</dbReference>
<evidence type="ECO:0000256" key="2">
    <source>
        <dbReference type="ARBA" id="ARBA00022448"/>
    </source>
</evidence>
<sequence>MKQDPPDPGPSGKEGLLIQARNSAETASRRNSSSAAIFGGGTSGSSSSTLMGIYGALSSCAAAVALQPLDVIKTRQQQQGATGVKVCIRTAAGAIHRQYGLLGFWRGSIATVLRVAPGTGLYFSALGPMMGTWGTVAPLLRCLPLDRLMETSSKLDPNVVPAWYLGVISGVARGAAVVLFNPISIVKTRMESSLGSGSMMQSFWHLLRHEPPLNWCRGSLATIFRDVPFSGLFFVVYVHLKGYLGVEADSRENVNFYALQNFACGAAAAATASAITHPFDVLRTRLQLDAVAASLNGSTASGSNSGPSAIRHQGIMTRVAELARTEGPSVLWRGLGIRLLKRSLMAALTWTSFEEIKTAASGSLAPAAAGERNG</sequence>
<reference evidence="10" key="1">
    <citation type="submission" date="2025-08" db="UniProtKB">
        <authorList>
            <consortium name="RefSeq"/>
        </authorList>
    </citation>
    <scope>IDENTIFICATION</scope>
</reference>
<dbReference type="Pfam" id="PF00153">
    <property type="entry name" value="Mito_carr"/>
    <property type="match status" value="3"/>
</dbReference>
<dbReference type="PRINTS" id="PR00926">
    <property type="entry name" value="MITOCARRIER"/>
</dbReference>
<gene>
    <name evidence="10" type="primary">LOC34621290</name>
</gene>
<evidence type="ECO:0000256" key="5">
    <source>
        <dbReference type="ARBA" id="ARBA00023136"/>
    </source>
</evidence>
<evidence type="ECO:0000256" key="3">
    <source>
        <dbReference type="ARBA" id="ARBA00022692"/>
    </source>
</evidence>
<evidence type="ECO:0000256" key="4">
    <source>
        <dbReference type="ARBA" id="ARBA00022737"/>
    </source>
</evidence>
<dbReference type="AlphaFoldDB" id="A0A6P6S3C7"/>
<dbReference type="PROSITE" id="PS50920">
    <property type="entry name" value="SOLCAR"/>
    <property type="match status" value="3"/>
</dbReference>